<accession>A0A8J8MEV0</accession>
<gene>
    <name evidence="1" type="ORF">HYG85_23240</name>
</gene>
<evidence type="ECO:0000313" key="2">
    <source>
        <dbReference type="Proteomes" id="UP000677305"/>
    </source>
</evidence>
<reference evidence="1 2" key="1">
    <citation type="submission" date="2020-07" db="EMBL/GenBank/DDBJ databases">
        <title>Vallitalea guaymasensis genome.</title>
        <authorList>
            <person name="Postec A."/>
        </authorList>
    </citation>
    <scope>NUCLEOTIDE SEQUENCE [LARGE SCALE GENOMIC DNA]</scope>
    <source>
        <strain evidence="1 2">Ra1766G1</strain>
    </source>
</reference>
<organism evidence="1 2">
    <name type="scientific">Vallitalea guaymasensis</name>
    <dbReference type="NCBI Taxonomy" id="1185412"/>
    <lineage>
        <taxon>Bacteria</taxon>
        <taxon>Bacillati</taxon>
        <taxon>Bacillota</taxon>
        <taxon>Clostridia</taxon>
        <taxon>Lachnospirales</taxon>
        <taxon>Vallitaleaceae</taxon>
        <taxon>Vallitalea</taxon>
    </lineage>
</organism>
<proteinExistence type="predicted"/>
<dbReference type="InterPro" id="IPR017695">
    <property type="entry name" value="Se-dep_Mo_hydrolase_YqeB"/>
</dbReference>
<evidence type="ECO:0000313" key="1">
    <source>
        <dbReference type="EMBL" id="QUH31682.1"/>
    </source>
</evidence>
<dbReference type="EMBL" id="CP058561">
    <property type="protein sequence ID" value="QUH31682.1"/>
    <property type="molecule type" value="Genomic_DNA"/>
</dbReference>
<dbReference type="Proteomes" id="UP000677305">
    <property type="component" value="Chromosome"/>
</dbReference>
<dbReference type="RefSeq" id="WP_212691640.1">
    <property type="nucleotide sequence ID" value="NZ_CP058561.1"/>
</dbReference>
<keyword evidence="2" id="KW-1185">Reference proteome</keyword>
<name>A0A8J8MEV0_9FIRM</name>
<dbReference type="KEGG" id="vgu:HYG85_23240"/>
<protein>
    <submittedName>
        <fullName evidence="1">EF2563 family selenium-dependent molybdenum hydroxylase system protein</fullName>
    </submittedName>
</protein>
<sequence length="263" mass="28231">MNRGLVVVRGGGDIASGTIHRLTKCGFRVVVLEIDKPTVIRRTVSFANALFDKEITIEGIKAIRTDDINHVDDYLNKSIIPILVDETGKSIDTLKPDIVIDAILAKKNLGTNMEMAPIVIGLGPGFTAGKDVHAVIETNRGHDLGKVIYTGKPQKNTGIPGNIEGYTHERVIRSSNEGIVSTKASIGDIVNKGDCIGYVDELPILAPLDGVIRGLIKSGLHVTKNFKIGDVDPRGKVDHCFTISDKARAVAGGVLEAILTMHK</sequence>
<dbReference type="NCBIfam" id="TIGR03309">
    <property type="entry name" value="matur_yqeB"/>
    <property type="match status" value="1"/>
</dbReference>
<dbReference type="AlphaFoldDB" id="A0A8J8MEV0"/>